<evidence type="ECO:0000313" key="2">
    <source>
        <dbReference type="Proteomes" id="UP000295706"/>
    </source>
</evidence>
<sequence>MEMKSVIIKKPGNGLSRWMLLSDPLAKKDSGLVLKGHYPQYIFEIVSPNEDPECLKVDFAGATHYVMVRKAINDNGEPPERYLVEMLKWYTQVKAKPTLQEIANQKATKKKLEKKAQNSVLV</sequence>
<dbReference type="RefSeq" id="WP_132113804.1">
    <property type="nucleotide sequence ID" value="NZ_SMJU01000001.1"/>
</dbReference>
<evidence type="ECO:0000313" key="1">
    <source>
        <dbReference type="EMBL" id="TDB69072.1"/>
    </source>
</evidence>
<accession>A0A4R4KQ86</accession>
<name>A0A4R4KQ86_9BACT</name>
<proteinExistence type="predicted"/>
<keyword evidence="2" id="KW-1185">Reference proteome</keyword>
<organism evidence="1 2">
    <name type="scientific">Arundinibacter roseus</name>
    <dbReference type="NCBI Taxonomy" id="2070510"/>
    <lineage>
        <taxon>Bacteria</taxon>
        <taxon>Pseudomonadati</taxon>
        <taxon>Bacteroidota</taxon>
        <taxon>Cytophagia</taxon>
        <taxon>Cytophagales</taxon>
        <taxon>Spirosomataceae</taxon>
        <taxon>Arundinibacter</taxon>
    </lineage>
</organism>
<gene>
    <name evidence="1" type="ORF">EZE20_01690</name>
</gene>
<dbReference type="EMBL" id="SMJU01000001">
    <property type="protein sequence ID" value="TDB69072.1"/>
    <property type="molecule type" value="Genomic_DNA"/>
</dbReference>
<reference evidence="1 2" key="1">
    <citation type="submission" date="2019-02" db="EMBL/GenBank/DDBJ databases">
        <title>Arundinibacter roseus gen. nov., sp. nov., a new member of the family Cytophagaceae.</title>
        <authorList>
            <person name="Szuroczki S."/>
            <person name="Khayer B."/>
            <person name="Sproer C."/>
            <person name="Toumi M."/>
            <person name="Szabo A."/>
            <person name="Felfoldi T."/>
            <person name="Schumann P."/>
            <person name="Toth E."/>
        </authorList>
    </citation>
    <scope>NUCLEOTIDE SEQUENCE [LARGE SCALE GENOMIC DNA]</scope>
    <source>
        <strain evidence="1 2">DMA-k-7a</strain>
    </source>
</reference>
<protein>
    <submittedName>
        <fullName evidence="1">Uncharacterized protein</fullName>
    </submittedName>
</protein>
<dbReference type="AlphaFoldDB" id="A0A4R4KQ86"/>
<comment type="caution">
    <text evidence="1">The sequence shown here is derived from an EMBL/GenBank/DDBJ whole genome shotgun (WGS) entry which is preliminary data.</text>
</comment>
<dbReference type="Proteomes" id="UP000295706">
    <property type="component" value="Unassembled WGS sequence"/>
</dbReference>